<feature type="transmembrane region" description="Helical" evidence="8">
    <location>
        <begin position="388"/>
        <end position="409"/>
    </location>
</feature>
<evidence type="ECO:0000256" key="2">
    <source>
        <dbReference type="ARBA" id="ARBA00022475"/>
    </source>
</evidence>
<feature type="transmembrane region" description="Helical" evidence="8">
    <location>
        <begin position="355"/>
        <end position="376"/>
    </location>
</feature>
<dbReference type="Proteomes" id="UP000629098">
    <property type="component" value="Unassembled WGS sequence"/>
</dbReference>
<feature type="transmembrane region" description="Helical" evidence="8">
    <location>
        <begin position="200"/>
        <end position="228"/>
    </location>
</feature>
<evidence type="ECO:0000256" key="4">
    <source>
        <dbReference type="ARBA" id="ARBA00022679"/>
    </source>
</evidence>
<keyword evidence="3" id="KW-0328">Glycosyltransferase</keyword>
<dbReference type="PANTHER" id="PTHR33908">
    <property type="entry name" value="MANNOSYLTRANSFERASE YKCB-RELATED"/>
    <property type="match status" value="1"/>
</dbReference>
<evidence type="ECO:0000256" key="6">
    <source>
        <dbReference type="ARBA" id="ARBA00022989"/>
    </source>
</evidence>
<feature type="transmembrane region" description="Helical" evidence="8">
    <location>
        <begin position="144"/>
        <end position="164"/>
    </location>
</feature>
<keyword evidence="6 8" id="KW-1133">Transmembrane helix</keyword>
<evidence type="ECO:0000256" key="1">
    <source>
        <dbReference type="ARBA" id="ARBA00004651"/>
    </source>
</evidence>
<evidence type="ECO:0000256" key="8">
    <source>
        <dbReference type="SAM" id="Phobius"/>
    </source>
</evidence>
<comment type="caution">
    <text evidence="9">The sequence shown here is derived from an EMBL/GenBank/DDBJ whole genome shotgun (WGS) entry which is preliminary data.</text>
</comment>
<feature type="transmembrane region" description="Helical" evidence="8">
    <location>
        <begin position="318"/>
        <end position="335"/>
    </location>
</feature>
<dbReference type="RefSeq" id="WP_190833308.1">
    <property type="nucleotide sequence ID" value="NZ_CAWPPI010000076.1"/>
</dbReference>
<dbReference type="GO" id="GO:0009103">
    <property type="term" value="P:lipopolysaccharide biosynthetic process"/>
    <property type="evidence" value="ECO:0007669"/>
    <property type="project" value="UniProtKB-ARBA"/>
</dbReference>
<dbReference type="AlphaFoldDB" id="A0A8J7C8W2"/>
<keyword evidence="5 8" id="KW-0812">Transmembrane</keyword>
<dbReference type="InterPro" id="IPR050297">
    <property type="entry name" value="LipidA_mod_glycosyltrf_83"/>
</dbReference>
<organism evidence="9 10">
    <name type="scientific">Iningainema tapete BLCC-T55</name>
    <dbReference type="NCBI Taxonomy" id="2748662"/>
    <lineage>
        <taxon>Bacteria</taxon>
        <taxon>Bacillati</taxon>
        <taxon>Cyanobacteriota</taxon>
        <taxon>Cyanophyceae</taxon>
        <taxon>Nostocales</taxon>
        <taxon>Scytonemataceae</taxon>
        <taxon>Iningainema tapete</taxon>
    </lineage>
</organism>
<comment type="subcellular location">
    <subcellularLocation>
        <location evidence="1">Cell membrane</location>
        <topology evidence="1">Multi-pass membrane protein</topology>
    </subcellularLocation>
</comment>
<protein>
    <submittedName>
        <fullName evidence="9">Glycosyltransferase family 39 protein</fullName>
    </submittedName>
</protein>
<keyword evidence="7 8" id="KW-0472">Membrane</keyword>
<dbReference type="GO" id="GO:0005886">
    <property type="term" value="C:plasma membrane"/>
    <property type="evidence" value="ECO:0007669"/>
    <property type="project" value="UniProtKB-SubCell"/>
</dbReference>
<name>A0A8J7C8W2_9CYAN</name>
<keyword evidence="10" id="KW-1185">Reference proteome</keyword>
<feature type="transmembrane region" description="Helical" evidence="8">
    <location>
        <begin position="248"/>
        <end position="271"/>
    </location>
</feature>
<feature type="transmembrane region" description="Helical" evidence="8">
    <location>
        <begin position="292"/>
        <end position="312"/>
    </location>
</feature>
<evidence type="ECO:0000256" key="5">
    <source>
        <dbReference type="ARBA" id="ARBA00022692"/>
    </source>
</evidence>
<evidence type="ECO:0000313" key="10">
    <source>
        <dbReference type="Proteomes" id="UP000629098"/>
    </source>
</evidence>
<dbReference type="EMBL" id="JACXAE010000076">
    <property type="protein sequence ID" value="MBD2775216.1"/>
    <property type="molecule type" value="Genomic_DNA"/>
</dbReference>
<dbReference type="GO" id="GO:0016763">
    <property type="term" value="F:pentosyltransferase activity"/>
    <property type="evidence" value="ECO:0007669"/>
    <property type="project" value="TreeGrafter"/>
</dbReference>
<keyword evidence="2" id="KW-1003">Cell membrane</keyword>
<evidence type="ECO:0000313" key="9">
    <source>
        <dbReference type="EMBL" id="MBD2775216.1"/>
    </source>
</evidence>
<feature type="transmembrane region" description="Helical" evidence="8">
    <location>
        <begin position="430"/>
        <end position="451"/>
    </location>
</feature>
<keyword evidence="4" id="KW-0808">Transferase</keyword>
<sequence>MFPAFSKNDWLHLLLLLIWTLLGLGLRFTNLMEKPLWADEFSTIVFSLGNSFLSVPLDEALTAQQLLSPLVPNPQANIRAVVDHLFDESNHPPLYFILSHFWFKLFPTEDGLVTALWARSLSALFGTMTIGATFVLARMAFRSSVVGQIAAAFMAVSPFGIYLAQEARHYTLAILWAIVSLYCMVRAAQTIHNRIPLPLSICVIWIVANALGVATHFFFCLTLAAEAISMGSLGLREWRRGINLYAVYWQRIWAVAAGTFVTCLVWIPLLPKLSNNELTHWIYKGSRSGLDWLDPILQAIAGWITMLYLLPIQSESRLVAIVSGILLIVLAIWTIPKLWRGLKQLYNRDEERFTVYVLVSFVGAAIFLFFAIVYFGSIDLTKAFRYNFVYFHAVIVLVGGGLASAWNDTTKIVQSQIHWLRLFSISGRQTVILIWLVSLLGGLSVVTNLGYQKTHRPDVVAATIRQESQGTVLIAIPHYHHGQTGRLMGIALQLQQNKCEGKPLNPLFLLAHQTQNPLSALTTLNQSLTQLPHPLDLWLVNFQQVPEQPLNTLLVQQSCATSDQAHSIDGYRYQLYHCF</sequence>
<proteinExistence type="predicted"/>
<gene>
    <name evidence="9" type="ORF">ICL16_24935</name>
</gene>
<dbReference type="GO" id="GO:0010041">
    <property type="term" value="P:response to iron(III) ion"/>
    <property type="evidence" value="ECO:0007669"/>
    <property type="project" value="TreeGrafter"/>
</dbReference>
<accession>A0A8J7C8W2</accession>
<feature type="transmembrane region" description="Helical" evidence="8">
    <location>
        <begin position="170"/>
        <end position="188"/>
    </location>
</feature>
<feature type="transmembrane region" description="Helical" evidence="8">
    <location>
        <begin position="116"/>
        <end position="137"/>
    </location>
</feature>
<evidence type="ECO:0000256" key="3">
    <source>
        <dbReference type="ARBA" id="ARBA00022676"/>
    </source>
</evidence>
<dbReference type="PANTHER" id="PTHR33908:SF3">
    <property type="entry name" value="UNDECAPRENYL PHOSPHATE-ALPHA-4-AMINO-4-DEOXY-L-ARABINOSE ARABINOSYL TRANSFERASE"/>
    <property type="match status" value="1"/>
</dbReference>
<reference evidence="9" key="1">
    <citation type="submission" date="2020-09" db="EMBL/GenBank/DDBJ databases">
        <title>Iningainema tapete sp. nov. (Scytonemataceae, Cyanobacteria) from greenhouses in central Florida (USA) produces two types of nodularin with biosynthetic potential for microcystin-LR and anabaenopeptins.</title>
        <authorList>
            <person name="Berthold D.E."/>
            <person name="Lefler F.W."/>
            <person name="Huang I.-S."/>
            <person name="Abdulla H."/>
            <person name="Zimba P.V."/>
            <person name="Laughinghouse H.D. IV."/>
        </authorList>
    </citation>
    <scope>NUCLEOTIDE SEQUENCE</scope>
    <source>
        <strain evidence="9">BLCCT55</strain>
    </source>
</reference>
<evidence type="ECO:0000256" key="7">
    <source>
        <dbReference type="ARBA" id="ARBA00023136"/>
    </source>
</evidence>